<proteinExistence type="inferred from homology"/>
<feature type="region of interest" description="Disordered" evidence="6">
    <location>
        <begin position="293"/>
        <end position="319"/>
    </location>
</feature>
<feature type="compositionally biased region" description="Low complexity" evidence="6">
    <location>
        <begin position="28"/>
        <end position="44"/>
    </location>
</feature>
<sequence length="319" mass="35321">MKKSSIGSHRLVLCFFRLSDNSEHKSLAPPQQQQQQQMADQQPQSQPAMASFQDRVKRVVLKLQFLWFLGHLTTVIQTTLFFAFGLSSTGSKSYYKALYGTLLSYGIILYKSYGIPQFNTEYLNRLIRDENTQYFMLALIWTTSAPLSVALIPYATFSLLHILNYTRNEIFSNLVGTSNASINALSQSIGKFVQANHAKAIYFVSNTEVWLILPMTIVTIFTGHTSFFTPFVYAQFLSFRYVFSPVTKQVVSGLDATLDKYIGSNPSLPTIVRTVYGKARDMIASYGDMEGRARQQQSAGAGAGSSTAPPAAAGTAGAQ</sequence>
<comment type="subcellular location">
    <subcellularLocation>
        <location evidence="1">Membrane</location>
        <topology evidence="1">Multi-pass membrane protein</topology>
    </subcellularLocation>
</comment>
<keyword evidence="4 7" id="KW-1133">Transmembrane helix</keyword>
<evidence type="ECO:0000256" key="6">
    <source>
        <dbReference type="SAM" id="MobiDB-lite"/>
    </source>
</evidence>
<dbReference type="EMBL" id="JAFCIX010000436">
    <property type="protein sequence ID" value="KAH6590172.1"/>
    <property type="molecule type" value="Genomic_DNA"/>
</dbReference>
<name>A0ABQ8F0Z9_9FUNG</name>
<evidence type="ECO:0000256" key="4">
    <source>
        <dbReference type="ARBA" id="ARBA00022989"/>
    </source>
</evidence>
<evidence type="ECO:0000313" key="8">
    <source>
        <dbReference type="EMBL" id="KAH6590172.1"/>
    </source>
</evidence>
<protein>
    <recommendedName>
        <fullName evidence="10">ABC transmembrane type-1 domain-containing protein</fullName>
    </recommendedName>
</protein>
<dbReference type="InterPro" id="IPR005344">
    <property type="entry name" value="TMEM33/Pom33"/>
</dbReference>
<evidence type="ECO:0000256" key="7">
    <source>
        <dbReference type="SAM" id="Phobius"/>
    </source>
</evidence>
<comment type="caution">
    <text evidence="8">The sequence shown here is derived from an EMBL/GenBank/DDBJ whole genome shotgun (WGS) entry which is preliminary data.</text>
</comment>
<dbReference type="Proteomes" id="UP001648503">
    <property type="component" value="Unassembled WGS sequence"/>
</dbReference>
<organism evidence="8 9">
    <name type="scientific">Batrachochytrium salamandrivorans</name>
    <dbReference type="NCBI Taxonomy" id="1357716"/>
    <lineage>
        <taxon>Eukaryota</taxon>
        <taxon>Fungi</taxon>
        <taxon>Fungi incertae sedis</taxon>
        <taxon>Chytridiomycota</taxon>
        <taxon>Chytridiomycota incertae sedis</taxon>
        <taxon>Chytridiomycetes</taxon>
        <taxon>Rhizophydiales</taxon>
        <taxon>Rhizophydiales incertae sedis</taxon>
        <taxon>Batrachochytrium</taxon>
    </lineage>
</organism>
<feature type="transmembrane region" description="Helical" evidence="7">
    <location>
        <begin position="134"/>
        <end position="155"/>
    </location>
</feature>
<feature type="region of interest" description="Disordered" evidence="6">
    <location>
        <begin position="24"/>
        <end position="44"/>
    </location>
</feature>
<evidence type="ECO:0000313" key="9">
    <source>
        <dbReference type="Proteomes" id="UP001648503"/>
    </source>
</evidence>
<evidence type="ECO:0000256" key="2">
    <source>
        <dbReference type="ARBA" id="ARBA00007322"/>
    </source>
</evidence>
<feature type="transmembrane region" description="Helical" evidence="7">
    <location>
        <begin position="93"/>
        <end position="113"/>
    </location>
</feature>
<keyword evidence="3 7" id="KW-0812">Transmembrane</keyword>
<feature type="compositionally biased region" description="Low complexity" evidence="6">
    <location>
        <begin position="294"/>
        <end position="319"/>
    </location>
</feature>
<evidence type="ECO:0008006" key="10">
    <source>
        <dbReference type="Google" id="ProtNLM"/>
    </source>
</evidence>
<dbReference type="PANTHER" id="PTHR12703:SF4">
    <property type="entry name" value="TRANSMEMBRANE PROTEIN 33"/>
    <property type="match status" value="1"/>
</dbReference>
<reference evidence="8 9" key="1">
    <citation type="submission" date="2021-02" db="EMBL/GenBank/DDBJ databases">
        <title>Variation within the Batrachochytrium salamandrivorans European outbreak.</title>
        <authorList>
            <person name="Kelly M."/>
            <person name="Pasmans F."/>
            <person name="Shea T.P."/>
            <person name="Munoz J.F."/>
            <person name="Carranza S."/>
            <person name="Cuomo C.A."/>
            <person name="Martel A."/>
        </authorList>
    </citation>
    <scope>NUCLEOTIDE SEQUENCE [LARGE SCALE GENOMIC DNA]</scope>
    <source>
        <strain evidence="8 9">AMFP18/2</strain>
    </source>
</reference>
<feature type="transmembrane region" description="Helical" evidence="7">
    <location>
        <begin position="209"/>
        <end position="233"/>
    </location>
</feature>
<evidence type="ECO:0000256" key="5">
    <source>
        <dbReference type="ARBA" id="ARBA00023136"/>
    </source>
</evidence>
<evidence type="ECO:0000256" key="3">
    <source>
        <dbReference type="ARBA" id="ARBA00022692"/>
    </source>
</evidence>
<comment type="similarity">
    <text evidence="2">Belongs to the PER33/POM33 family.</text>
</comment>
<keyword evidence="5 7" id="KW-0472">Membrane</keyword>
<keyword evidence="9" id="KW-1185">Reference proteome</keyword>
<evidence type="ECO:0000256" key="1">
    <source>
        <dbReference type="ARBA" id="ARBA00004141"/>
    </source>
</evidence>
<accession>A0ABQ8F0Z9</accession>
<feature type="transmembrane region" description="Helical" evidence="7">
    <location>
        <begin position="65"/>
        <end position="87"/>
    </location>
</feature>
<dbReference type="Pfam" id="PF03661">
    <property type="entry name" value="TMEM33_Pom33"/>
    <property type="match status" value="1"/>
</dbReference>
<dbReference type="InterPro" id="IPR051645">
    <property type="entry name" value="PER33/POM33_regulator"/>
</dbReference>
<dbReference type="PANTHER" id="PTHR12703">
    <property type="entry name" value="TRANSMEMBRANE PROTEIN 33"/>
    <property type="match status" value="1"/>
</dbReference>
<gene>
    <name evidence="8" type="ORF">BASA50_009585</name>
</gene>